<feature type="domain" description="Mitochondrial outer membrane transport complex Sam37/metaxin N-terminal" evidence="7">
    <location>
        <begin position="51"/>
        <end position="167"/>
    </location>
</feature>
<evidence type="ECO:0000256" key="2">
    <source>
        <dbReference type="ARBA" id="ARBA00022448"/>
    </source>
</evidence>
<dbReference type="Proteomes" id="UP000749646">
    <property type="component" value="Unassembled WGS sequence"/>
</dbReference>
<dbReference type="InterPro" id="IPR019564">
    <property type="entry name" value="Sam37/metaxin_N"/>
</dbReference>
<keyword evidence="2" id="KW-0813">Transport</keyword>
<keyword evidence="3" id="KW-1000">Mitochondrion outer membrane</keyword>
<comment type="caution">
    <text evidence="9">The sequence shown here is derived from an EMBL/GenBank/DDBJ whole genome shotgun (WGS) entry which is preliminary data.</text>
</comment>
<protein>
    <submittedName>
        <fullName evidence="9">Uncharacterized protein</fullName>
    </submittedName>
</protein>
<dbReference type="Pfam" id="PF10568">
    <property type="entry name" value="Tom37"/>
    <property type="match status" value="1"/>
</dbReference>
<evidence type="ECO:0000313" key="10">
    <source>
        <dbReference type="Proteomes" id="UP000749646"/>
    </source>
</evidence>
<keyword evidence="4" id="KW-0653">Protein transport</keyword>
<evidence type="ECO:0000259" key="7">
    <source>
        <dbReference type="Pfam" id="PF10568"/>
    </source>
</evidence>
<accession>A0A9P6LSZ8</accession>
<dbReference type="GO" id="GO:0001401">
    <property type="term" value="C:SAM complex"/>
    <property type="evidence" value="ECO:0007669"/>
    <property type="project" value="InterPro"/>
</dbReference>
<dbReference type="Pfam" id="PF17171">
    <property type="entry name" value="GST_C_6"/>
    <property type="match status" value="1"/>
</dbReference>
<feature type="domain" description="Metaxin glutathione S-transferase" evidence="8">
    <location>
        <begin position="233"/>
        <end position="294"/>
    </location>
</feature>
<gene>
    <name evidence="9" type="ORF">BGZ65_003205</name>
</gene>
<dbReference type="EMBL" id="JAAAHW010009858">
    <property type="protein sequence ID" value="KAF9935624.1"/>
    <property type="molecule type" value="Genomic_DNA"/>
</dbReference>
<evidence type="ECO:0000256" key="6">
    <source>
        <dbReference type="ARBA" id="ARBA00023136"/>
    </source>
</evidence>
<comment type="subcellular location">
    <subcellularLocation>
        <location evidence="1">Mitochondrion outer membrane</location>
    </subcellularLocation>
</comment>
<dbReference type="AlphaFoldDB" id="A0A9P6LSZ8"/>
<name>A0A9P6LSZ8_9FUNG</name>
<evidence type="ECO:0000256" key="3">
    <source>
        <dbReference type="ARBA" id="ARBA00022787"/>
    </source>
</evidence>
<dbReference type="OrthoDB" id="198787at2759"/>
<evidence type="ECO:0000256" key="4">
    <source>
        <dbReference type="ARBA" id="ARBA00022927"/>
    </source>
</evidence>
<organism evidence="9 10">
    <name type="scientific">Modicella reniformis</name>
    <dbReference type="NCBI Taxonomy" id="1440133"/>
    <lineage>
        <taxon>Eukaryota</taxon>
        <taxon>Fungi</taxon>
        <taxon>Fungi incertae sedis</taxon>
        <taxon>Mucoromycota</taxon>
        <taxon>Mortierellomycotina</taxon>
        <taxon>Mortierellomycetes</taxon>
        <taxon>Mortierellales</taxon>
        <taxon>Mortierellaceae</taxon>
        <taxon>Modicella</taxon>
    </lineage>
</organism>
<evidence type="ECO:0000256" key="1">
    <source>
        <dbReference type="ARBA" id="ARBA00004294"/>
    </source>
</evidence>
<keyword evidence="5" id="KW-0496">Mitochondrion</keyword>
<reference evidence="9" key="1">
    <citation type="journal article" date="2020" name="Fungal Divers.">
        <title>Resolving the Mortierellaceae phylogeny through synthesis of multi-gene phylogenetics and phylogenomics.</title>
        <authorList>
            <person name="Vandepol N."/>
            <person name="Liber J."/>
            <person name="Desiro A."/>
            <person name="Na H."/>
            <person name="Kennedy M."/>
            <person name="Barry K."/>
            <person name="Grigoriev I.V."/>
            <person name="Miller A.N."/>
            <person name="O'Donnell K."/>
            <person name="Stajich J.E."/>
            <person name="Bonito G."/>
        </authorList>
    </citation>
    <scope>NUCLEOTIDE SEQUENCE</scope>
    <source>
        <strain evidence="9">MES-2147</strain>
    </source>
</reference>
<proteinExistence type="predicted"/>
<keyword evidence="10" id="KW-1185">Reference proteome</keyword>
<keyword evidence="6" id="KW-0472">Membrane</keyword>
<evidence type="ECO:0000313" key="9">
    <source>
        <dbReference type="EMBL" id="KAF9935624.1"/>
    </source>
</evidence>
<dbReference type="PANTHER" id="PTHR12289">
    <property type="entry name" value="METAXIN RELATED"/>
    <property type="match status" value="1"/>
</dbReference>
<dbReference type="GO" id="GO:0007005">
    <property type="term" value="P:mitochondrion organization"/>
    <property type="evidence" value="ECO:0007669"/>
    <property type="project" value="TreeGrafter"/>
</dbReference>
<sequence>MFPLKQLPAPHTRPHSVKVTLYAYTPGWQVDQETPLMDSGKPAIGSFDVDSLKWMTYLKFNQIDFQIRPAFEPNMSPSGRLPFLALSNGSFVTADGFEAWVQENKPKVTTITAKEKLDHQEAAEALAFINLAESKIHTALLYTLWFEPSHFNTTTRQHYFGHHVWVLVNLLSYRERSRISQSMLLTRAQIDRELIFEEAAAAIESLAILLGDGHSHGHDEKDAEDKDKDKEFYFFGKTSPSSLDAVVFSYLHVILTLPTIRNVEADEVDAGRRSGELARIVRKHDNLYKYSQNIWNKWFTA</sequence>
<evidence type="ECO:0000256" key="5">
    <source>
        <dbReference type="ARBA" id="ARBA00023128"/>
    </source>
</evidence>
<dbReference type="InterPro" id="IPR033468">
    <property type="entry name" value="Metaxin_GST"/>
</dbReference>
<dbReference type="InterPro" id="IPR050931">
    <property type="entry name" value="Mito_Protein_Transport_Metaxin"/>
</dbReference>
<dbReference type="PANTHER" id="PTHR12289:SF77">
    <property type="entry name" value="METAXIN-2"/>
    <property type="match status" value="1"/>
</dbReference>
<dbReference type="GO" id="GO:0015031">
    <property type="term" value="P:protein transport"/>
    <property type="evidence" value="ECO:0007669"/>
    <property type="project" value="UniProtKB-KW"/>
</dbReference>
<evidence type="ECO:0000259" key="8">
    <source>
        <dbReference type="Pfam" id="PF17171"/>
    </source>
</evidence>